<sequence length="461" mass="50378">MYRQISLQCNCPTPQKQTSLLPSPVFKFATHRYITQGTSGGEETIKPQFQDWSLVSACASAAWRTLRPVQGDDLENFLFAKIISSSPSINAIHLTFIHLHQKDIHHSLIWSQRHHIVRRAALRAASSSPSVAFVSTPRSITTASPFLRSRLQATGVSSSVFRRFASDDAASLNSADGEKSTVSSAIGSAAESASTYSGEAAESLGNSAEQTGGSYGNVVRDTAAGAAAGRAFQPRGDRGDRRPSRPAYDNRSSGYSDRAPSGYGSDRLSDRRRPYPPPEFKPNPSLYVGNLLFDITASDLEEEFSQFGTVKSTAVATDARGLSKGFAYVTFESTEQATAAIEAKHETIYEGRRLVVNFANNLRQDRVQNQASKTLFIGNLAFEMSDADINNLFRDVKNVIDVRVAIDRRTGQPRGFAHAEFVDVESATKAIEVLKDEEVYGRKLRLDYSSGKTARDGPSRD</sequence>
<feature type="domain" description="RRM" evidence="5">
    <location>
        <begin position="373"/>
        <end position="451"/>
    </location>
</feature>
<reference evidence="6 7" key="1">
    <citation type="journal article" date="2018" name="IMA Fungus">
        <title>IMA Genome-F 9: Draft genome sequence of Annulohypoxylon stygium, Aspergillus mulundensis, Berkeleyomyces basicola (syn. Thielaviopsis basicola), Ceratocystis smalleyi, two Cercospora beticola strains, Coleophoma cylindrospora, Fusarium fracticaudum, Phialophora cf. hyalina, and Morchella septimelata.</title>
        <authorList>
            <person name="Wingfield B.D."/>
            <person name="Bills G.F."/>
            <person name="Dong Y."/>
            <person name="Huang W."/>
            <person name="Nel W.J."/>
            <person name="Swalarsk-Parry B.S."/>
            <person name="Vaghefi N."/>
            <person name="Wilken P.M."/>
            <person name="An Z."/>
            <person name="de Beer Z.W."/>
            <person name="De Vos L."/>
            <person name="Chen L."/>
            <person name="Duong T.A."/>
            <person name="Gao Y."/>
            <person name="Hammerbacher A."/>
            <person name="Kikkert J.R."/>
            <person name="Li Y."/>
            <person name="Li H."/>
            <person name="Li K."/>
            <person name="Li Q."/>
            <person name="Liu X."/>
            <person name="Ma X."/>
            <person name="Naidoo K."/>
            <person name="Pethybridge S.J."/>
            <person name="Sun J."/>
            <person name="Steenkamp E.T."/>
            <person name="van der Nest M.A."/>
            <person name="van Wyk S."/>
            <person name="Wingfield M.J."/>
            <person name="Xiong C."/>
            <person name="Yue Q."/>
            <person name="Zhang X."/>
        </authorList>
    </citation>
    <scope>NUCLEOTIDE SEQUENCE [LARGE SCALE GENOMIC DNA]</scope>
    <source>
        <strain evidence="6 7">BP 5553</strain>
    </source>
</reference>
<dbReference type="STRING" id="2656787.A0A370TSS1"/>
<evidence type="ECO:0000256" key="4">
    <source>
        <dbReference type="SAM" id="MobiDB-lite"/>
    </source>
</evidence>
<dbReference type="CDD" id="cd00590">
    <property type="entry name" value="RRM_SF"/>
    <property type="match status" value="1"/>
</dbReference>
<dbReference type="PANTHER" id="PTHR23236:SF119">
    <property type="entry name" value="NUCLEAR RNA-BINDING PROTEIN SART-3"/>
    <property type="match status" value="1"/>
</dbReference>
<dbReference type="SMART" id="SM00360">
    <property type="entry name" value="RRM"/>
    <property type="match status" value="2"/>
</dbReference>
<dbReference type="PANTHER" id="PTHR23236">
    <property type="entry name" value="EUKARYOTIC TRANSLATION INITIATION FACTOR 4B/4H"/>
    <property type="match status" value="1"/>
</dbReference>
<evidence type="ECO:0000256" key="1">
    <source>
        <dbReference type="ARBA" id="ARBA00022737"/>
    </source>
</evidence>
<dbReference type="InterPro" id="IPR035979">
    <property type="entry name" value="RBD_domain_sf"/>
</dbReference>
<dbReference type="RefSeq" id="XP_031871233.1">
    <property type="nucleotide sequence ID" value="XM_032011540.1"/>
</dbReference>
<feature type="domain" description="RRM" evidence="5">
    <location>
        <begin position="284"/>
        <end position="361"/>
    </location>
</feature>
<accession>A0A370TSS1</accession>
<protein>
    <recommendedName>
        <fullName evidence="5">RRM domain-containing protein</fullName>
    </recommendedName>
</protein>
<dbReference type="GeneID" id="43595766"/>
<dbReference type="AlphaFoldDB" id="A0A370TSS1"/>
<dbReference type="SUPFAM" id="SSF54928">
    <property type="entry name" value="RNA-binding domain, RBD"/>
    <property type="match status" value="2"/>
</dbReference>
<evidence type="ECO:0000256" key="2">
    <source>
        <dbReference type="ARBA" id="ARBA00022884"/>
    </source>
</evidence>
<dbReference type="EMBL" id="NPIC01000002">
    <property type="protein sequence ID" value="RDL38577.1"/>
    <property type="molecule type" value="Genomic_DNA"/>
</dbReference>
<dbReference type="InterPro" id="IPR012677">
    <property type="entry name" value="Nucleotide-bd_a/b_plait_sf"/>
</dbReference>
<evidence type="ECO:0000313" key="7">
    <source>
        <dbReference type="Proteomes" id="UP000254866"/>
    </source>
</evidence>
<keyword evidence="1" id="KW-0677">Repeat</keyword>
<dbReference type="PROSITE" id="PS50102">
    <property type="entry name" value="RRM"/>
    <property type="match status" value="2"/>
</dbReference>
<keyword evidence="2 3" id="KW-0694">RNA-binding</keyword>
<dbReference type="GO" id="GO:0003723">
    <property type="term" value="F:RNA binding"/>
    <property type="evidence" value="ECO:0007669"/>
    <property type="project" value="UniProtKB-UniRule"/>
</dbReference>
<dbReference type="Gene3D" id="3.30.70.330">
    <property type="match status" value="2"/>
</dbReference>
<feature type="region of interest" description="Disordered" evidence="4">
    <location>
        <begin position="227"/>
        <end position="282"/>
    </location>
</feature>
<evidence type="ECO:0000313" key="6">
    <source>
        <dbReference type="EMBL" id="RDL38577.1"/>
    </source>
</evidence>
<dbReference type="Pfam" id="PF00076">
    <property type="entry name" value="RRM_1"/>
    <property type="match status" value="2"/>
</dbReference>
<evidence type="ECO:0000256" key="3">
    <source>
        <dbReference type="PROSITE-ProRule" id="PRU00176"/>
    </source>
</evidence>
<keyword evidence="7" id="KW-1185">Reference proteome</keyword>
<gene>
    <name evidence="6" type="ORF">BP5553_02917</name>
</gene>
<dbReference type="InterPro" id="IPR000504">
    <property type="entry name" value="RRM_dom"/>
</dbReference>
<organism evidence="6 7">
    <name type="scientific">Venustampulla echinocandica</name>
    <dbReference type="NCBI Taxonomy" id="2656787"/>
    <lineage>
        <taxon>Eukaryota</taxon>
        <taxon>Fungi</taxon>
        <taxon>Dikarya</taxon>
        <taxon>Ascomycota</taxon>
        <taxon>Pezizomycotina</taxon>
        <taxon>Leotiomycetes</taxon>
        <taxon>Helotiales</taxon>
        <taxon>Pleuroascaceae</taxon>
        <taxon>Venustampulla</taxon>
    </lineage>
</organism>
<comment type="caution">
    <text evidence="6">The sequence shown here is derived from an EMBL/GenBank/DDBJ whole genome shotgun (WGS) entry which is preliminary data.</text>
</comment>
<evidence type="ECO:0000259" key="5">
    <source>
        <dbReference type="PROSITE" id="PS50102"/>
    </source>
</evidence>
<proteinExistence type="predicted"/>
<name>A0A370TSS1_9HELO</name>
<dbReference type="OrthoDB" id="6730379at2759"/>
<dbReference type="Proteomes" id="UP000254866">
    <property type="component" value="Unassembled WGS sequence"/>
</dbReference>